<comment type="caution">
    <text evidence="1">The sequence shown here is derived from an EMBL/GenBank/DDBJ whole genome shotgun (WGS) entry which is preliminary data.</text>
</comment>
<dbReference type="PIRSF" id="PIRSF029285">
    <property type="entry name" value="Aminopept"/>
    <property type="match status" value="1"/>
</dbReference>
<evidence type="ECO:0000313" key="2">
    <source>
        <dbReference type="Proteomes" id="UP000320431"/>
    </source>
</evidence>
<proteinExistence type="predicted"/>
<dbReference type="RefSeq" id="WP_141482630.1">
    <property type="nucleotide sequence ID" value="NZ_VICD02000216.1"/>
</dbReference>
<reference evidence="1 2" key="1">
    <citation type="submission" date="2019-10" db="EMBL/GenBank/DDBJ databases">
        <title>Lysobacter alkalisoli sp. nov., isolated from saline-alkaline soil.</title>
        <authorList>
            <person name="Sun J.-Q."/>
        </authorList>
    </citation>
    <scope>NUCLEOTIDE SEQUENCE [LARGE SCALE GENOMIC DNA]</scope>
    <source>
        <strain evidence="1 2">KCTC 42381</strain>
    </source>
</reference>
<accession>A0A508AMD0</accession>
<evidence type="ECO:0000313" key="1">
    <source>
        <dbReference type="EMBL" id="KAB8180046.1"/>
    </source>
</evidence>
<keyword evidence="1" id="KW-0031">Aminopeptidase</keyword>
<keyword evidence="1" id="KW-0645">Protease</keyword>
<protein>
    <submittedName>
        <fullName evidence="1">Aminopeptidase</fullName>
    </submittedName>
</protein>
<dbReference type="GO" id="GO:0004177">
    <property type="term" value="F:aminopeptidase activity"/>
    <property type="evidence" value="ECO:0007669"/>
    <property type="project" value="UniProtKB-KW"/>
</dbReference>
<name>A0A508AMD0_9GAMM</name>
<sequence>MATAPARARHGRMRRAARRLALAVLAALAMLLLGGCRTLGYYAHVGHGQLALMAQREPITEVIADPATDPALRERLGELRDARAFASERLGLPRNGSYTGYVALPGPYVTWNVFAAPEFSVEPLTHCFPIAGCVAYRGYFDADRARREAARLRGRGYQTHVGGVAAYSTLDWFDDPVLSSMLAPGQDDPVGVMFHELAHQWLYLRDDTAFNESLASFVQRQGLREWRAARGKSPPDPALEAHERAFVSHALALRDTLAAIYRRPLTHEAMRAERDTAIAGFRAWHAQARRERWPDDARFDRWVAEPINNAKLVPLGLYDRWVPAFSALFQQSGGDWQRFEASVRAIAAQPRATRTASLEALLPPGSAD</sequence>
<dbReference type="Pfam" id="PF10023">
    <property type="entry name" value="Aminopep"/>
    <property type="match status" value="1"/>
</dbReference>
<dbReference type="AlphaFoldDB" id="A0A508AMD0"/>
<dbReference type="EMBL" id="VICD02000216">
    <property type="protein sequence ID" value="KAB8180046.1"/>
    <property type="molecule type" value="Genomic_DNA"/>
</dbReference>
<gene>
    <name evidence="1" type="ORF">FKV24_012695</name>
</gene>
<organism evidence="1 2">
    <name type="scientific">Marilutibacter maris</name>
    <dbReference type="NCBI Taxonomy" id="1605891"/>
    <lineage>
        <taxon>Bacteria</taxon>
        <taxon>Pseudomonadati</taxon>
        <taxon>Pseudomonadota</taxon>
        <taxon>Gammaproteobacteria</taxon>
        <taxon>Lysobacterales</taxon>
        <taxon>Lysobacteraceae</taxon>
        <taxon>Marilutibacter</taxon>
    </lineage>
</organism>
<dbReference type="Proteomes" id="UP000320431">
    <property type="component" value="Unassembled WGS sequence"/>
</dbReference>
<keyword evidence="1" id="KW-0378">Hydrolase</keyword>
<dbReference type="InterPro" id="IPR014553">
    <property type="entry name" value="Aminopept"/>
</dbReference>